<dbReference type="GO" id="GO:0016020">
    <property type="term" value="C:membrane"/>
    <property type="evidence" value="ECO:0007669"/>
    <property type="project" value="UniProtKB-SubCell"/>
</dbReference>
<feature type="transmembrane region" description="Helical" evidence="6">
    <location>
        <begin position="371"/>
        <end position="390"/>
    </location>
</feature>
<dbReference type="InterPro" id="IPR002293">
    <property type="entry name" value="AA/rel_permease1"/>
</dbReference>
<keyword evidence="5 6" id="KW-0472">Membrane</keyword>
<evidence type="ECO:0000256" key="3">
    <source>
        <dbReference type="ARBA" id="ARBA00022692"/>
    </source>
</evidence>
<feature type="transmembrane region" description="Helical" evidence="6">
    <location>
        <begin position="269"/>
        <end position="293"/>
    </location>
</feature>
<evidence type="ECO:0000256" key="1">
    <source>
        <dbReference type="ARBA" id="ARBA00004141"/>
    </source>
</evidence>
<evidence type="ECO:0000313" key="7">
    <source>
        <dbReference type="EMBL" id="MBB6058446.1"/>
    </source>
</evidence>
<feature type="transmembrane region" description="Helical" evidence="6">
    <location>
        <begin position="313"/>
        <end position="339"/>
    </location>
</feature>
<name>A0A7W9WBK8_9BACT</name>
<dbReference type="Gene3D" id="1.20.1740.10">
    <property type="entry name" value="Amino acid/polyamine transporter I"/>
    <property type="match status" value="1"/>
</dbReference>
<evidence type="ECO:0000256" key="2">
    <source>
        <dbReference type="ARBA" id="ARBA00022448"/>
    </source>
</evidence>
<dbReference type="GO" id="GO:0015171">
    <property type="term" value="F:amino acid transmembrane transporter activity"/>
    <property type="evidence" value="ECO:0007669"/>
    <property type="project" value="TreeGrafter"/>
</dbReference>
<evidence type="ECO:0000256" key="4">
    <source>
        <dbReference type="ARBA" id="ARBA00022989"/>
    </source>
</evidence>
<feature type="transmembrane region" description="Helical" evidence="6">
    <location>
        <begin position="450"/>
        <end position="468"/>
    </location>
</feature>
<reference evidence="7 8" key="1">
    <citation type="submission" date="2020-08" db="EMBL/GenBank/DDBJ databases">
        <title>Genomic Encyclopedia of Type Strains, Phase IV (KMG-IV): sequencing the most valuable type-strain genomes for metagenomic binning, comparative biology and taxonomic classification.</title>
        <authorList>
            <person name="Goeker M."/>
        </authorList>
    </citation>
    <scope>NUCLEOTIDE SEQUENCE [LARGE SCALE GENOMIC DNA]</scope>
    <source>
        <strain evidence="7 8">DSM 26718</strain>
    </source>
</reference>
<feature type="transmembrane region" description="Helical" evidence="6">
    <location>
        <begin position="187"/>
        <end position="212"/>
    </location>
</feature>
<feature type="transmembrane region" description="Helical" evidence="6">
    <location>
        <begin position="101"/>
        <end position="125"/>
    </location>
</feature>
<protein>
    <submittedName>
        <fullName evidence="7">APA family basic amino acid/polyamine antiporter</fullName>
    </submittedName>
</protein>
<dbReference type="RefSeq" id="WP_183403333.1">
    <property type="nucleotide sequence ID" value="NZ_JACHGG010000002.1"/>
</dbReference>
<feature type="transmembrane region" description="Helical" evidence="6">
    <location>
        <begin position="232"/>
        <end position="257"/>
    </location>
</feature>
<evidence type="ECO:0000313" key="8">
    <source>
        <dbReference type="Proteomes" id="UP000532746"/>
    </source>
</evidence>
<keyword evidence="8" id="KW-1185">Reference proteome</keyword>
<feature type="transmembrane region" description="Helical" evidence="6">
    <location>
        <begin position="58"/>
        <end position="80"/>
    </location>
</feature>
<keyword evidence="4 6" id="KW-1133">Transmembrane helix</keyword>
<dbReference type="PIRSF" id="PIRSF006060">
    <property type="entry name" value="AA_transporter"/>
    <property type="match status" value="1"/>
</dbReference>
<dbReference type="Proteomes" id="UP000532746">
    <property type="component" value="Unassembled WGS sequence"/>
</dbReference>
<comment type="caution">
    <text evidence="7">The sequence shown here is derived from an EMBL/GenBank/DDBJ whole genome shotgun (WGS) entry which is preliminary data.</text>
</comment>
<evidence type="ECO:0000256" key="5">
    <source>
        <dbReference type="ARBA" id="ARBA00023136"/>
    </source>
</evidence>
<keyword evidence="3 6" id="KW-0812">Transmembrane</keyword>
<feature type="transmembrane region" description="Helical" evidence="6">
    <location>
        <begin position="425"/>
        <end position="444"/>
    </location>
</feature>
<dbReference type="EMBL" id="JACHGG010000002">
    <property type="protein sequence ID" value="MBB6058446.1"/>
    <property type="molecule type" value="Genomic_DNA"/>
</dbReference>
<feature type="transmembrane region" description="Helical" evidence="6">
    <location>
        <begin position="30"/>
        <end position="52"/>
    </location>
</feature>
<feature type="transmembrane region" description="Helical" evidence="6">
    <location>
        <begin position="159"/>
        <end position="180"/>
    </location>
</feature>
<dbReference type="AlphaFoldDB" id="A0A7W9WBK8"/>
<gene>
    <name evidence="7" type="ORF">HNQ93_001292</name>
</gene>
<feature type="transmembrane region" description="Helical" evidence="6">
    <location>
        <begin position="396"/>
        <end position="413"/>
    </location>
</feature>
<evidence type="ECO:0000256" key="6">
    <source>
        <dbReference type="SAM" id="Phobius"/>
    </source>
</evidence>
<proteinExistence type="predicted"/>
<sequence>MLKKSLELLRQEAAATGAGTLKRTLNGFNLIAIGIGVIIGAGLFSLTGLAAANNAGPAVTLSFVVAAIGCAFSALCYAEFAAMVPVAGSAYTYAYATMGELFAWIIGWDLILEYSVGAAAVSISWSQYLVKFLSKYNLHIPPQLVMSPFETATLADGSVVRGLVNIPAMLIVLGITLVVVRGTKSSAWFNALVVSLKVSVVLVFIALGWQYIDPTNYQPYIPENTGVFGEFGWSGILRGAGVVFFVFIGFDIVATMAQETKNPQRNMPIGIIGSLLICTVLFVLFGHVLTGLANYTEFKNSAAPVAIAIEKTPYAWLSSAVILAIIVGYTSVILVDLLGQTRVFFAMSKDGLLPPVFARVHERFGTPLQSGLLLGLFIALFAGFVPIAVVGEMTSIGTLLAFVMVCLGVLIMRKKEPNAPRGFRTPLVPLVPILGILTCLVMMVSLPWETWLRLYVWLVLGLLIYYIYGQRNSKLQLSLTGAAQQQLSLARLSVFIISPLVLYGLYMLLQTYVLSSFNGGHY</sequence>
<dbReference type="PANTHER" id="PTHR43243">
    <property type="entry name" value="INNER MEMBRANE TRANSPORTER YGJI-RELATED"/>
    <property type="match status" value="1"/>
</dbReference>
<dbReference type="Pfam" id="PF13520">
    <property type="entry name" value="AA_permease_2"/>
    <property type="match status" value="1"/>
</dbReference>
<comment type="subcellular location">
    <subcellularLocation>
        <location evidence="1">Membrane</location>
        <topology evidence="1">Multi-pass membrane protein</topology>
    </subcellularLocation>
</comment>
<dbReference type="PANTHER" id="PTHR43243:SF4">
    <property type="entry name" value="CATIONIC AMINO ACID TRANSPORTER 4"/>
    <property type="match status" value="1"/>
</dbReference>
<organism evidence="7 8">
    <name type="scientific">Hymenobacter luteus</name>
    <dbReference type="NCBI Taxonomy" id="1411122"/>
    <lineage>
        <taxon>Bacteria</taxon>
        <taxon>Pseudomonadati</taxon>
        <taxon>Bacteroidota</taxon>
        <taxon>Cytophagia</taxon>
        <taxon>Cytophagales</taxon>
        <taxon>Hymenobacteraceae</taxon>
        <taxon>Hymenobacter</taxon>
    </lineage>
</organism>
<keyword evidence="2" id="KW-0813">Transport</keyword>
<accession>A0A7W9WBK8</accession>
<feature type="transmembrane region" description="Helical" evidence="6">
    <location>
        <begin position="489"/>
        <end position="509"/>
    </location>
</feature>